<proteinExistence type="predicted"/>
<keyword evidence="2" id="KW-1185">Reference proteome</keyword>
<evidence type="ECO:0000313" key="2">
    <source>
        <dbReference type="Proteomes" id="UP001143910"/>
    </source>
</evidence>
<dbReference type="Proteomes" id="UP001143910">
    <property type="component" value="Unassembled WGS sequence"/>
</dbReference>
<reference evidence="1" key="1">
    <citation type="submission" date="2022-08" db="EMBL/GenBank/DDBJ databases">
        <title>Genome Sequence of Lecanicillium fungicola.</title>
        <authorList>
            <person name="Buettner E."/>
        </authorList>
    </citation>
    <scope>NUCLEOTIDE SEQUENCE</scope>
    <source>
        <strain evidence="1">Babe33</strain>
    </source>
</reference>
<comment type="caution">
    <text evidence="1">The sequence shown here is derived from an EMBL/GenBank/DDBJ whole genome shotgun (WGS) entry which is preliminary data.</text>
</comment>
<name>A0ACC1NC67_9HYPO</name>
<gene>
    <name evidence="1" type="ORF">NQ176_g4846</name>
</gene>
<accession>A0ACC1NC67</accession>
<sequence length="494" mass="54421">MRLFVHLAVATQALALLALGEPYPGTPKYLNDKSRKFVVNGKKIPDVAFDVGESYAGLMPISNMANETRQLYFWFFPKEGDTKTDDILIWLNGGPGCSSLTGLLNENGPFQLIDGTLAPVKNPYSWHKLTNMVWVEQPVGTGFSQGEPNISNEIELAAQFRGFWENFVRTFQLQGSKIHLAGESYAGVYVPYIANDFLEQNDTTYFDVKGIAVNNPIVGNAFIQQQVFQVPFFTYWANALGLDHDTISRFQELQEQSGYADYFAKHFTFPPPHDNFLPSPGFSEDLDDFVSAAVEQANPCFNAFHITDSCPLPFSYAGPLPGMTFVPTGGKVYFQRKDVQKAINAPPIGEKWNQCNGNVFLNGRDKSLAPAVTGVLTSVVEKTHNVMIGSGALDSALPTNGTLFVLQNMTWSGVQGFQEYPTTSLFVPDHNVTVAGGQGSSGNVGVWRQERGLTFYEARGGGHQLPRYAPSAAYRMLQVLLGHVPDFSSTMPLF</sequence>
<dbReference type="EMBL" id="JANJQO010000561">
    <property type="protein sequence ID" value="KAJ2976618.1"/>
    <property type="molecule type" value="Genomic_DNA"/>
</dbReference>
<organism evidence="1 2">
    <name type="scientific">Zarea fungicola</name>
    <dbReference type="NCBI Taxonomy" id="93591"/>
    <lineage>
        <taxon>Eukaryota</taxon>
        <taxon>Fungi</taxon>
        <taxon>Dikarya</taxon>
        <taxon>Ascomycota</taxon>
        <taxon>Pezizomycotina</taxon>
        <taxon>Sordariomycetes</taxon>
        <taxon>Hypocreomycetidae</taxon>
        <taxon>Hypocreales</taxon>
        <taxon>Cordycipitaceae</taxon>
        <taxon>Zarea</taxon>
    </lineage>
</organism>
<evidence type="ECO:0000313" key="1">
    <source>
        <dbReference type="EMBL" id="KAJ2976618.1"/>
    </source>
</evidence>
<protein>
    <submittedName>
        <fullName evidence="1">Uncharacterized protein</fullName>
    </submittedName>
</protein>